<feature type="compositionally biased region" description="Basic and acidic residues" evidence="1">
    <location>
        <begin position="63"/>
        <end position="99"/>
    </location>
</feature>
<keyword evidence="4" id="KW-1185">Reference proteome</keyword>
<dbReference type="SMART" id="SM00834">
    <property type="entry name" value="CxxC_CXXC_SSSS"/>
    <property type="match status" value="1"/>
</dbReference>
<evidence type="ECO:0000313" key="4">
    <source>
        <dbReference type="Proteomes" id="UP000240739"/>
    </source>
</evidence>
<organism evidence="3 4">
    <name type="scientific">Paraconexibacter algicola</name>
    <dbReference type="NCBI Taxonomy" id="2133960"/>
    <lineage>
        <taxon>Bacteria</taxon>
        <taxon>Bacillati</taxon>
        <taxon>Actinomycetota</taxon>
        <taxon>Thermoleophilia</taxon>
        <taxon>Solirubrobacterales</taxon>
        <taxon>Paraconexibacteraceae</taxon>
        <taxon>Paraconexibacter</taxon>
    </lineage>
</organism>
<proteinExistence type="predicted"/>
<feature type="domain" description="Putative regulatory protein FmdB zinc ribbon" evidence="2">
    <location>
        <begin position="1"/>
        <end position="40"/>
    </location>
</feature>
<name>A0A2T4ULU0_9ACTN</name>
<dbReference type="InterPro" id="IPR013429">
    <property type="entry name" value="Regulatory_FmdB_Zinc_ribbon"/>
</dbReference>
<dbReference type="RefSeq" id="WP_107568820.1">
    <property type="nucleotide sequence ID" value="NZ_PYYB01000001.1"/>
</dbReference>
<dbReference type="AlphaFoldDB" id="A0A2T4ULU0"/>
<comment type="caution">
    <text evidence="3">The sequence shown here is derived from an EMBL/GenBank/DDBJ whole genome shotgun (WGS) entry which is preliminary data.</text>
</comment>
<evidence type="ECO:0000313" key="3">
    <source>
        <dbReference type="EMBL" id="PTL60175.1"/>
    </source>
</evidence>
<dbReference type="NCBIfam" id="TIGR02605">
    <property type="entry name" value="CxxC_CxxC_SSSS"/>
    <property type="match status" value="1"/>
</dbReference>
<gene>
    <name evidence="3" type="ORF">C7Y72_11260</name>
</gene>
<sequence>MPIYEYRRPDGSTFEVIQKFSDDALTKDPETGVPVERVLHAPAIHFKGKGFHNTDYGTRRRNRELEKSAEKGADDHTGKMQDKREAKAKESKPAAEKKSSSSSSKSEGKKKPKAA</sequence>
<evidence type="ECO:0000259" key="2">
    <source>
        <dbReference type="SMART" id="SM00834"/>
    </source>
</evidence>
<dbReference type="EMBL" id="PYYB01000001">
    <property type="protein sequence ID" value="PTL60175.1"/>
    <property type="molecule type" value="Genomic_DNA"/>
</dbReference>
<dbReference type="Proteomes" id="UP000240739">
    <property type="component" value="Unassembled WGS sequence"/>
</dbReference>
<dbReference type="OrthoDB" id="9813321at2"/>
<feature type="region of interest" description="Disordered" evidence="1">
    <location>
        <begin position="46"/>
        <end position="115"/>
    </location>
</feature>
<evidence type="ECO:0000256" key="1">
    <source>
        <dbReference type="SAM" id="MobiDB-lite"/>
    </source>
</evidence>
<protein>
    <submittedName>
        <fullName evidence="3">FmdB family transcriptional regulator</fullName>
    </submittedName>
</protein>
<accession>A0A2T4ULU0</accession>
<reference evidence="3 4" key="1">
    <citation type="submission" date="2018-03" db="EMBL/GenBank/DDBJ databases">
        <title>Aquarubrobacter algicola gen. nov., sp. nov., a novel actinobacterium isolated from shallow eutrophic lake during the end of cyanobacterial harmful algal blooms.</title>
        <authorList>
            <person name="Chun S.J."/>
        </authorList>
    </citation>
    <scope>NUCLEOTIDE SEQUENCE [LARGE SCALE GENOMIC DNA]</scope>
    <source>
        <strain evidence="3 4">Seoho-28</strain>
    </source>
</reference>